<dbReference type="RefSeq" id="WP_168131163.1">
    <property type="nucleotide sequence ID" value="NZ_BMVZ01000007.1"/>
</dbReference>
<keyword evidence="2" id="KW-0732">Signal</keyword>
<dbReference type="Gene3D" id="2.70.98.10">
    <property type="match status" value="1"/>
</dbReference>
<dbReference type="InterPro" id="IPR011013">
    <property type="entry name" value="Gal_mutarotase_sf_dom"/>
</dbReference>
<dbReference type="PANTHER" id="PTHR38481">
    <property type="entry name" value="HYALURONATE LYASE"/>
    <property type="match status" value="1"/>
</dbReference>
<accession>A0ABX0YNK0</accession>
<dbReference type="GO" id="GO:0016829">
    <property type="term" value="F:lyase activity"/>
    <property type="evidence" value="ECO:0007669"/>
    <property type="project" value="UniProtKB-KW"/>
</dbReference>
<dbReference type="EMBL" id="JAATEL010000005">
    <property type="protein sequence ID" value="NJP13989.1"/>
    <property type="molecule type" value="Genomic_DNA"/>
</dbReference>
<organism evidence="7 8">
    <name type="scientific">Streptomyces thermoviolaceus subsp. thermoviolaceus</name>
    <dbReference type="NCBI Taxonomy" id="66860"/>
    <lineage>
        <taxon>Bacteria</taxon>
        <taxon>Bacillati</taxon>
        <taxon>Actinomycetota</taxon>
        <taxon>Actinomycetes</taxon>
        <taxon>Kitasatosporales</taxon>
        <taxon>Streptomycetaceae</taxon>
        <taxon>Streptomyces</taxon>
    </lineage>
</organism>
<feature type="domain" description="Polysaccharide lyase family 8 C-terminal" evidence="5">
    <location>
        <begin position="717"/>
        <end position="774"/>
    </location>
</feature>
<dbReference type="Pfam" id="PF02884">
    <property type="entry name" value="Lyase_8_C"/>
    <property type="match status" value="1"/>
</dbReference>
<dbReference type="SUPFAM" id="SSF49863">
    <property type="entry name" value="Hyaluronate lyase-like, C-terminal domain"/>
    <property type="match status" value="1"/>
</dbReference>
<dbReference type="InterPro" id="IPR011071">
    <property type="entry name" value="Lyase_8-like_C"/>
</dbReference>
<feature type="domain" description="Polysaccharide lyase 8 N-terminal alpha-helical" evidence="6">
    <location>
        <begin position="55"/>
        <end position="388"/>
    </location>
</feature>
<keyword evidence="3 7" id="KW-0456">Lyase</keyword>
<dbReference type="Gene3D" id="2.60.220.10">
    <property type="entry name" value="Polysaccharide lyase family 8-like, C-terminal"/>
    <property type="match status" value="1"/>
</dbReference>
<name>A0ABX0YNK0_STRTL</name>
<dbReference type="Proteomes" id="UP000635996">
    <property type="component" value="Unassembled WGS sequence"/>
</dbReference>
<comment type="caution">
    <text evidence="7">The sequence shown here is derived from an EMBL/GenBank/DDBJ whole genome shotgun (WGS) entry which is preliminary data.</text>
</comment>
<dbReference type="InterPro" id="IPR004103">
    <property type="entry name" value="Lyase_8_C"/>
</dbReference>
<evidence type="ECO:0000259" key="5">
    <source>
        <dbReference type="Pfam" id="PF02884"/>
    </source>
</evidence>
<evidence type="ECO:0000256" key="3">
    <source>
        <dbReference type="ARBA" id="ARBA00023239"/>
    </source>
</evidence>
<reference evidence="7 8" key="1">
    <citation type="submission" date="2020-03" db="EMBL/GenBank/DDBJ databases">
        <title>WGS of actinomycetes isolated from Thailand.</title>
        <authorList>
            <person name="Thawai C."/>
        </authorList>
    </citation>
    <scope>NUCLEOTIDE SEQUENCE [LARGE SCALE GENOMIC DNA]</scope>
    <source>
        <strain evidence="7 8">NBRC 13905</strain>
    </source>
</reference>
<dbReference type="SUPFAM" id="SSF48230">
    <property type="entry name" value="Chondroitin AC/alginate lyase"/>
    <property type="match status" value="1"/>
</dbReference>
<dbReference type="Pfam" id="PF08124">
    <property type="entry name" value="Lyase_8_N"/>
    <property type="match status" value="1"/>
</dbReference>
<protein>
    <submittedName>
        <fullName evidence="7">Polysaccharide lyase 8 family protein</fullName>
    </submittedName>
</protein>
<evidence type="ECO:0000313" key="8">
    <source>
        <dbReference type="Proteomes" id="UP000635996"/>
    </source>
</evidence>
<evidence type="ECO:0000256" key="1">
    <source>
        <dbReference type="ARBA" id="ARBA00006699"/>
    </source>
</evidence>
<dbReference type="SUPFAM" id="SSF74650">
    <property type="entry name" value="Galactose mutarotase-like"/>
    <property type="match status" value="1"/>
</dbReference>
<gene>
    <name evidence="7" type="ORF">HCJ95_06695</name>
</gene>
<dbReference type="InterPro" id="IPR014718">
    <property type="entry name" value="GH-type_carb-bd"/>
</dbReference>
<comment type="similarity">
    <text evidence="1">Belongs to the polysaccharide lyase 8 family.</text>
</comment>
<dbReference type="InterPro" id="IPR038970">
    <property type="entry name" value="Lyase_8"/>
</dbReference>
<dbReference type="Gene3D" id="1.50.10.100">
    <property type="entry name" value="Chondroitin AC/alginate lyase"/>
    <property type="match status" value="1"/>
</dbReference>
<evidence type="ECO:0000256" key="2">
    <source>
        <dbReference type="ARBA" id="ARBA00022729"/>
    </source>
</evidence>
<dbReference type="CDD" id="cd01083">
    <property type="entry name" value="GAG_Lyase"/>
    <property type="match status" value="1"/>
</dbReference>
<dbReference type="InterPro" id="IPR008929">
    <property type="entry name" value="Chondroitin_lyas"/>
</dbReference>
<evidence type="ECO:0000313" key="7">
    <source>
        <dbReference type="EMBL" id="NJP13989.1"/>
    </source>
</evidence>
<keyword evidence="8" id="KW-1185">Reference proteome</keyword>
<proteinExistence type="inferred from homology"/>
<evidence type="ECO:0000259" key="4">
    <source>
        <dbReference type="Pfam" id="PF02278"/>
    </source>
</evidence>
<dbReference type="InterPro" id="IPR006311">
    <property type="entry name" value="TAT_signal"/>
</dbReference>
<evidence type="ECO:0000259" key="6">
    <source>
        <dbReference type="Pfam" id="PF08124"/>
    </source>
</evidence>
<dbReference type="InterPro" id="IPR012970">
    <property type="entry name" value="Lyase_8_alpha_N"/>
</dbReference>
<dbReference type="Pfam" id="PF02278">
    <property type="entry name" value="Lyase_8"/>
    <property type="match status" value="1"/>
</dbReference>
<dbReference type="PROSITE" id="PS51318">
    <property type="entry name" value="TAT"/>
    <property type="match status" value="1"/>
</dbReference>
<dbReference type="InterPro" id="IPR003159">
    <property type="entry name" value="Lyase_8_central_dom"/>
</dbReference>
<dbReference type="PANTHER" id="PTHR38481:SF1">
    <property type="entry name" value="HYALURONATE LYASE"/>
    <property type="match status" value="1"/>
</dbReference>
<sequence>MPMSCSRRGLLLASGGAALSLGPIGAPAGAAPGGRGVKATGGGADDVFATVRARWRTLLLGEGFRPTAEPFRAKLAGLGATAARHAARMAPTGTSLWPDAVWAAPVPGSESDASAASAAIRTSFRRLYTMAEAFAQPGTGVTGDDALADAVIAGLDHLYARVYHEHQAPFGNWYDWQIGSPQALLDTAVLLYDRLTADRIAAWCRAVDTFVPDTAVARYTGTSTGANRVDLCRVLAVRGVLEKRDDKVALAARAVAPVLPYVTEGDGLYADGSIVQHTYVPYTGTYGAVLLDGLAKLFALLADSPWQITDPNRANVFHAVEAAFAPFLHNGLCMDGVSGRAVARGQVPGSPLGQTDDHTRGHVLMAAIVALGRSADAEANRRWRSLVKGWIRRATPSRSPVTDQRLSVAHLALLHEVLDDGRVTAAEQPCDSRVFPAMDRAVHRRPGWVASVSMCSRRIAYYEHGNGENLHGWHTGAGMLYWWGRDFADEQYSDRFWPTVDPYRLPGTTVSAKRLADGEGGPWGAARPDTDFAGGTGDGTFTVLGQHLKGLSSTLEAHKSWFLLDDAVVCLGSAVTARDGTAIETVVENRHLGAEGTNTFTVDGRAQPSAPPWSATLSGARWAHLAGHGGYVFPAFPGSATLRARREERTGAWHDINTATGSPTRFSSRFLTLWFDHGTAPVDEGYAYVLLPGASARRTAAWAATLRHRLRYVAARDVHGIRVPHLGLTAAVFFAAGRCGRLTADGPACVLVRERRDGTAVVCVGDPTRTRTDLTVTWHRPVRGIVSRPGTVVTASTGAALRLIFAGLSRAAGVTQRITVRLG</sequence>
<feature type="domain" description="Polysaccharide lyase family 8 central" evidence="4">
    <location>
        <begin position="433"/>
        <end position="695"/>
    </location>
</feature>